<dbReference type="Pfam" id="PF17293">
    <property type="entry name" value="Arm-DNA-bind_5"/>
    <property type="match status" value="1"/>
</dbReference>
<dbReference type="InterPro" id="IPR011010">
    <property type="entry name" value="DNA_brk_join_enz"/>
</dbReference>
<evidence type="ECO:0000259" key="4">
    <source>
        <dbReference type="Pfam" id="PF13102"/>
    </source>
</evidence>
<dbReference type="GO" id="GO:0006310">
    <property type="term" value="P:DNA recombination"/>
    <property type="evidence" value="ECO:0007669"/>
    <property type="project" value="UniProtKB-KW"/>
</dbReference>
<keyword evidence="2" id="KW-0233">DNA recombination</keyword>
<dbReference type="InterPro" id="IPR035386">
    <property type="entry name" value="Arm-DNA-bind_5"/>
</dbReference>
<gene>
    <name evidence="6" type="ORF">EOD40_04785</name>
</gene>
<evidence type="ECO:0000256" key="2">
    <source>
        <dbReference type="ARBA" id="ARBA00023172"/>
    </source>
</evidence>
<dbReference type="RefSeq" id="WP_128193754.1">
    <property type="nucleotide sequence ID" value="NZ_SACJ01000002.1"/>
</dbReference>
<dbReference type="InterPro" id="IPR013762">
    <property type="entry name" value="Integrase-like_cat_sf"/>
</dbReference>
<dbReference type="EMBL" id="SACJ01000002">
    <property type="protein sequence ID" value="RVT78553.1"/>
    <property type="molecule type" value="Genomic_DNA"/>
</dbReference>
<proteinExistence type="predicted"/>
<evidence type="ECO:0000313" key="6">
    <source>
        <dbReference type="EMBL" id="RVT78553.1"/>
    </source>
</evidence>
<keyword evidence="7" id="KW-1185">Reference proteome</keyword>
<reference evidence="6 7" key="1">
    <citation type="submission" date="2019-01" db="EMBL/GenBank/DDBJ databases">
        <authorList>
            <person name="Chen W.-M."/>
        </authorList>
    </citation>
    <scope>NUCLEOTIDE SEQUENCE [LARGE SCALE GENOMIC DNA]</scope>
    <source>
        <strain evidence="6 7">BBQ-12</strain>
    </source>
</reference>
<dbReference type="InterPro" id="IPR002104">
    <property type="entry name" value="Integrase_catalytic"/>
</dbReference>
<keyword evidence="1" id="KW-0238">DNA-binding</keyword>
<accession>A0A3S2XGS7</accession>
<dbReference type="AlphaFoldDB" id="A0A3S2XGS7"/>
<evidence type="ECO:0000313" key="7">
    <source>
        <dbReference type="Proteomes" id="UP000285211"/>
    </source>
</evidence>
<dbReference type="InterPro" id="IPR025269">
    <property type="entry name" value="SAM-like_dom"/>
</dbReference>
<feature type="domain" description="Phage integrase SAM-like" evidence="4">
    <location>
        <begin position="117"/>
        <end position="205"/>
    </location>
</feature>
<evidence type="ECO:0000259" key="3">
    <source>
        <dbReference type="Pfam" id="PF00589"/>
    </source>
</evidence>
<dbReference type="SUPFAM" id="SSF56349">
    <property type="entry name" value="DNA breaking-rejoining enzymes"/>
    <property type="match status" value="1"/>
</dbReference>
<dbReference type="Gene3D" id="1.10.150.130">
    <property type="match status" value="1"/>
</dbReference>
<dbReference type="InterPro" id="IPR010998">
    <property type="entry name" value="Integrase_recombinase_N"/>
</dbReference>
<dbReference type="OrthoDB" id="892893at2"/>
<evidence type="ECO:0000259" key="5">
    <source>
        <dbReference type="Pfam" id="PF17293"/>
    </source>
</evidence>
<feature type="domain" description="Tyr recombinase" evidence="3">
    <location>
        <begin position="243"/>
        <end position="423"/>
    </location>
</feature>
<organism evidence="6 7">
    <name type="scientific">Flavobacterium sufflavum</name>
    <dbReference type="NCBI Taxonomy" id="1921138"/>
    <lineage>
        <taxon>Bacteria</taxon>
        <taxon>Pseudomonadati</taxon>
        <taxon>Bacteroidota</taxon>
        <taxon>Flavobacteriia</taxon>
        <taxon>Flavobacteriales</taxon>
        <taxon>Flavobacteriaceae</taxon>
        <taxon>Flavobacterium</taxon>
    </lineage>
</organism>
<dbReference type="GO" id="GO:0003677">
    <property type="term" value="F:DNA binding"/>
    <property type="evidence" value="ECO:0007669"/>
    <property type="project" value="UniProtKB-KW"/>
</dbReference>
<dbReference type="Pfam" id="PF00589">
    <property type="entry name" value="Phage_integrase"/>
    <property type="match status" value="1"/>
</dbReference>
<feature type="domain" description="Arm DNA-binding" evidence="5">
    <location>
        <begin position="10"/>
        <end position="70"/>
    </location>
</feature>
<name>A0A3S2XGS7_9FLAO</name>
<comment type="caution">
    <text evidence="6">The sequence shown here is derived from an EMBL/GenBank/DDBJ whole genome shotgun (WGS) entry which is preliminary data.</text>
</comment>
<sequence>MATIQFRLRSKANKNVSIKVRLSIDRNNVFELNTGFSINPKDWSETNNLPKQTTPENKLLSSDLKKLDSYIIENLNTDLGKSILIDSNWLESKINDCFSRVVKTDTSLLINHIQHIIDNANTRKVKNKIGLSASTIKNYTLFRNIISEYQKKIKKQIQFIEITKPFVDKFTNWLINTKNYSTNYAGKQLEILKTVCIDAEKNEIQVAPYSKIIQHFRESEKDRYIQTLSFEELELILNVDLSNIEQLNQFKKENPELTKNLSITPESLNNVRNWILLGCEIGQRGGDLLEITRENIRYNGKNYYIDLIQQKTNKSVTIGIIAPHVIDIVENNLPKKIPHQKLNEYAKVICKLAGIVEVVKGTKLNTETNRKELGNYPKYELIASHCFRRSFASNYYKKIPTPILINITGHSKESLFLTYINKREDKDANADLFMQFYEKLNKDKEPQLKIIKSGTND</sequence>
<dbReference type="Pfam" id="PF13102">
    <property type="entry name" value="Phage_int_SAM_5"/>
    <property type="match status" value="1"/>
</dbReference>
<evidence type="ECO:0000256" key="1">
    <source>
        <dbReference type="ARBA" id="ARBA00023125"/>
    </source>
</evidence>
<dbReference type="Gene3D" id="1.10.443.10">
    <property type="entry name" value="Intergrase catalytic core"/>
    <property type="match status" value="1"/>
</dbReference>
<protein>
    <submittedName>
        <fullName evidence="6">Integrase</fullName>
    </submittedName>
</protein>
<dbReference type="GO" id="GO:0015074">
    <property type="term" value="P:DNA integration"/>
    <property type="evidence" value="ECO:0007669"/>
    <property type="project" value="InterPro"/>
</dbReference>
<dbReference type="Proteomes" id="UP000285211">
    <property type="component" value="Unassembled WGS sequence"/>
</dbReference>